<gene>
    <name evidence="14" type="ORF">BBI17_000394</name>
    <name evidence="15" type="ORF">BBO99_00000422</name>
    <name evidence="13" type="ORF">JM18_000496</name>
</gene>
<dbReference type="InterPro" id="IPR000719">
    <property type="entry name" value="Prot_kinase_dom"/>
</dbReference>
<dbReference type="Proteomes" id="UP000285883">
    <property type="component" value="Unassembled WGS sequence"/>
</dbReference>
<comment type="caution">
    <text evidence="15">The sequence shown here is derived from an EMBL/GenBank/DDBJ whole genome shotgun (WGS) entry which is preliminary data.</text>
</comment>
<dbReference type="Gene3D" id="1.10.510.10">
    <property type="entry name" value="Transferase(Phosphotransferase) domain 1"/>
    <property type="match status" value="1"/>
</dbReference>
<organism evidence="15 16">
    <name type="scientific">Phytophthora kernoviae</name>
    <dbReference type="NCBI Taxonomy" id="325452"/>
    <lineage>
        <taxon>Eukaryota</taxon>
        <taxon>Sar</taxon>
        <taxon>Stramenopiles</taxon>
        <taxon>Oomycota</taxon>
        <taxon>Peronosporomycetes</taxon>
        <taxon>Peronosporales</taxon>
        <taxon>Peronosporaceae</taxon>
        <taxon>Phytophthora</taxon>
    </lineage>
</organism>
<evidence type="ECO:0000256" key="3">
    <source>
        <dbReference type="ARBA" id="ARBA00022777"/>
    </source>
</evidence>
<evidence type="ECO:0000313" key="15">
    <source>
        <dbReference type="EMBL" id="RLN85628.1"/>
    </source>
</evidence>
<protein>
    <recommendedName>
        <fullName evidence="6">mitogen-activated protein kinase kinase</fullName>
        <ecNumber evidence="6">2.7.12.2</ecNumber>
    </recommendedName>
</protein>
<evidence type="ECO:0000256" key="10">
    <source>
        <dbReference type="SAM" id="Coils"/>
    </source>
</evidence>
<evidence type="ECO:0000256" key="7">
    <source>
        <dbReference type="ARBA" id="ARBA00049014"/>
    </source>
</evidence>
<dbReference type="InterPro" id="IPR011009">
    <property type="entry name" value="Kinase-like_dom_sf"/>
</dbReference>
<proteinExistence type="inferred from homology"/>
<sequence length="348" mass="38650">MSSQRPGDLFGSSIRDRLMMQEVLQILATEDASASRVPTSGSSVVSGSSNNNNNNNNNNTDRDSSVADPNHSDNGNEMMGSTQDEYEEKYSPEQGAALLQQARDDAELGHPQQMQHPIYPAAPQPRHLTGDPHMLESASEEIRRRKLHVQELQAELVGLQDLEAELTQYQQRSVESLQEDLDARTQEVNELLVQVEAAAKEELDWGTEIRAQDDKGSTLLLGSVLKGKLDNGKLLDYSFHEREDGYSLVWRKLLDAVLGLHFLHERHIVHSDLKCNQILVSKDGVGMLTDFNLSFLTTVTSEEKTVGAIRWKAPERIRKDNPVAPSVQSDVYSFGICGDERGALGFVA</sequence>
<evidence type="ECO:0000256" key="11">
    <source>
        <dbReference type="SAM" id="MobiDB-lite"/>
    </source>
</evidence>
<evidence type="ECO:0000256" key="5">
    <source>
        <dbReference type="ARBA" id="ARBA00038035"/>
    </source>
</evidence>
<dbReference type="Proteomes" id="UP000792063">
    <property type="component" value="Unassembled WGS sequence"/>
</dbReference>
<dbReference type="Proteomes" id="UP000285624">
    <property type="component" value="Unassembled WGS sequence"/>
</dbReference>
<feature type="coiled-coil region" evidence="10">
    <location>
        <begin position="135"/>
        <end position="201"/>
    </location>
</feature>
<dbReference type="PROSITE" id="PS50011">
    <property type="entry name" value="PROTEIN_KINASE_DOM"/>
    <property type="match status" value="1"/>
</dbReference>
<feature type="compositionally biased region" description="Polar residues" evidence="11">
    <location>
        <begin position="72"/>
        <end position="83"/>
    </location>
</feature>
<dbReference type="Pfam" id="PF07714">
    <property type="entry name" value="PK_Tyr_Ser-Thr"/>
    <property type="match status" value="1"/>
</dbReference>
<name>A0A3R7H5I3_9STRA</name>
<evidence type="ECO:0000256" key="1">
    <source>
        <dbReference type="ARBA" id="ARBA00022679"/>
    </source>
</evidence>
<keyword evidence="16" id="KW-1185">Reference proteome</keyword>
<dbReference type="AlphaFoldDB" id="A0A3R7H5I3"/>
<evidence type="ECO:0000259" key="12">
    <source>
        <dbReference type="PROSITE" id="PS50011"/>
    </source>
</evidence>
<feature type="region of interest" description="Disordered" evidence="11">
    <location>
        <begin position="29"/>
        <end position="89"/>
    </location>
</feature>
<evidence type="ECO:0000313" key="17">
    <source>
        <dbReference type="Proteomes" id="UP000285883"/>
    </source>
</evidence>
<evidence type="ECO:0000256" key="4">
    <source>
        <dbReference type="ARBA" id="ARBA00022840"/>
    </source>
</evidence>
<comment type="similarity">
    <text evidence="5">Belongs to the protein kinase superfamily. STE Ser/Thr protein kinase family. MAP kinase kinase subfamily.</text>
</comment>
<reference evidence="13" key="3">
    <citation type="submission" date="2020-06" db="EMBL/GenBank/DDBJ databases">
        <authorList>
            <person name="Studholme D.J."/>
        </authorList>
    </citation>
    <scope>NUCLEOTIDE SEQUENCE</scope>
    <source>
        <strain evidence="13">NZFS 3630</strain>
    </source>
</reference>
<evidence type="ECO:0000313" key="14">
    <source>
        <dbReference type="EMBL" id="RLN14527.1"/>
    </source>
</evidence>
<dbReference type="EMBL" id="MBDN02000006">
    <property type="protein sequence ID" value="RLN85628.1"/>
    <property type="molecule type" value="Genomic_DNA"/>
</dbReference>
<comment type="catalytic activity">
    <reaction evidence="7">
        <text>L-seryl-[protein] + ATP = O-phospho-L-seryl-[protein] + ADP + H(+)</text>
        <dbReference type="Rhea" id="RHEA:17989"/>
        <dbReference type="Rhea" id="RHEA-COMP:9863"/>
        <dbReference type="Rhea" id="RHEA-COMP:11604"/>
        <dbReference type="ChEBI" id="CHEBI:15378"/>
        <dbReference type="ChEBI" id="CHEBI:29999"/>
        <dbReference type="ChEBI" id="CHEBI:30616"/>
        <dbReference type="ChEBI" id="CHEBI:83421"/>
        <dbReference type="ChEBI" id="CHEBI:456216"/>
        <dbReference type="EC" id="2.7.12.2"/>
    </reaction>
</comment>
<dbReference type="InterPro" id="IPR001245">
    <property type="entry name" value="Ser-Thr/Tyr_kinase_cat_dom"/>
</dbReference>
<evidence type="ECO:0000256" key="2">
    <source>
        <dbReference type="ARBA" id="ARBA00022741"/>
    </source>
</evidence>
<feature type="compositionally biased region" description="Low complexity" evidence="11">
    <location>
        <begin position="40"/>
        <end position="59"/>
    </location>
</feature>
<evidence type="ECO:0000256" key="9">
    <source>
        <dbReference type="ARBA" id="ARBA00051693"/>
    </source>
</evidence>
<dbReference type="PANTHER" id="PTHR48013:SF9">
    <property type="entry name" value="DUAL SPECIFICITY MITOGEN-ACTIVATED PROTEIN KINASE KINASE 5"/>
    <property type="match status" value="1"/>
</dbReference>
<accession>A0A3R7H5I3</accession>
<reference evidence="16 17" key="2">
    <citation type="submission" date="2018-07" db="EMBL/GenBank/DDBJ databases">
        <title>Genome sequencing of oomycete isolates from Chile give support for New Zealand origin for Phytophthora kernoviae and make available the first Nothophytophthora sp. genome.</title>
        <authorList>
            <person name="Studholme D.J."/>
            <person name="Sanfuentes E."/>
            <person name="Panda P."/>
            <person name="Hill R."/>
            <person name="Sambles C."/>
            <person name="Grant M."/>
            <person name="Williams N.M."/>
            <person name="Mcdougal R.L."/>
        </authorList>
    </citation>
    <scope>NUCLEOTIDE SEQUENCE [LARGE SCALE GENOMIC DNA]</scope>
    <source>
        <strain evidence="14">Chile2</strain>
        <strain evidence="15">Chile4</strain>
    </source>
</reference>
<keyword evidence="1" id="KW-0808">Transferase</keyword>
<keyword evidence="4" id="KW-0067">ATP-binding</keyword>
<comment type="catalytic activity">
    <reaction evidence="9">
        <text>L-tyrosyl-[protein] + ATP = O-phospho-L-tyrosyl-[protein] + ADP + H(+)</text>
        <dbReference type="Rhea" id="RHEA:10596"/>
        <dbReference type="Rhea" id="RHEA-COMP:10136"/>
        <dbReference type="Rhea" id="RHEA-COMP:20101"/>
        <dbReference type="ChEBI" id="CHEBI:15378"/>
        <dbReference type="ChEBI" id="CHEBI:30616"/>
        <dbReference type="ChEBI" id="CHEBI:46858"/>
        <dbReference type="ChEBI" id="CHEBI:61978"/>
        <dbReference type="ChEBI" id="CHEBI:456216"/>
        <dbReference type="EC" id="2.7.12.2"/>
    </reaction>
</comment>
<feature type="domain" description="Protein kinase" evidence="12">
    <location>
        <begin position="128"/>
        <end position="348"/>
    </location>
</feature>
<dbReference type="EMBL" id="MAYM02001578">
    <property type="protein sequence ID" value="RLN14527.1"/>
    <property type="molecule type" value="Genomic_DNA"/>
</dbReference>
<reference evidence="13" key="1">
    <citation type="journal article" date="2015" name="Genom Data">
        <title>Genome sequences of six Phytophthora species associated with forests in New Zealand.</title>
        <authorList>
            <person name="Studholme D.J."/>
            <person name="McDougal R.L."/>
            <person name="Sambles C."/>
            <person name="Hansen E."/>
            <person name="Hardy G."/>
            <person name="Grant M."/>
            <person name="Ganley R.J."/>
            <person name="Williams N.M."/>
        </authorList>
    </citation>
    <scope>NUCLEOTIDE SEQUENCE</scope>
    <source>
        <strain evidence="13">NZFS 3630</strain>
    </source>
</reference>
<keyword evidence="10" id="KW-0175">Coiled coil</keyword>
<evidence type="ECO:0000256" key="8">
    <source>
        <dbReference type="ARBA" id="ARBA00049299"/>
    </source>
</evidence>
<dbReference type="GO" id="GO:0004708">
    <property type="term" value="F:MAP kinase kinase activity"/>
    <property type="evidence" value="ECO:0007669"/>
    <property type="project" value="UniProtKB-EC"/>
</dbReference>
<dbReference type="SUPFAM" id="SSF56112">
    <property type="entry name" value="Protein kinase-like (PK-like)"/>
    <property type="match status" value="1"/>
</dbReference>
<dbReference type="PANTHER" id="PTHR48013">
    <property type="entry name" value="DUAL SPECIFICITY MITOGEN-ACTIVATED PROTEIN KINASE KINASE 5-RELATED"/>
    <property type="match status" value="1"/>
</dbReference>
<evidence type="ECO:0000256" key="6">
    <source>
        <dbReference type="ARBA" id="ARBA00038999"/>
    </source>
</evidence>
<dbReference type="EC" id="2.7.12.2" evidence="6"/>
<keyword evidence="2" id="KW-0547">Nucleotide-binding</keyword>
<evidence type="ECO:0000313" key="16">
    <source>
        <dbReference type="Proteomes" id="UP000285624"/>
    </source>
</evidence>
<dbReference type="EMBL" id="JPWU03000004">
    <property type="protein sequence ID" value="KAG2533256.1"/>
    <property type="molecule type" value="Genomic_DNA"/>
</dbReference>
<feature type="region of interest" description="Disordered" evidence="11">
    <location>
        <begin position="109"/>
        <end position="132"/>
    </location>
</feature>
<evidence type="ECO:0000313" key="13">
    <source>
        <dbReference type="EMBL" id="KAG2533256.1"/>
    </source>
</evidence>
<dbReference type="GO" id="GO:0005524">
    <property type="term" value="F:ATP binding"/>
    <property type="evidence" value="ECO:0007669"/>
    <property type="project" value="UniProtKB-KW"/>
</dbReference>
<comment type="catalytic activity">
    <reaction evidence="8">
        <text>L-threonyl-[protein] + ATP = O-phospho-L-threonyl-[protein] + ADP + H(+)</text>
        <dbReference type="Rhea" id="RHEA:46608"/>
        <dbReference type="Rhea" id="RHEA-COMP:11060"/>
        <dbReference type="Rhea" id="RHEA-COMP:11605"/>
        <dbReference type="ChEBI" id="CHEBI:15378"/>
        <dbReference type="ChEBI" id="CHEBI:30013"/>
        <dbReference type="ChEBI" id="CHEBI:30616"/>
        <dbReference type="ChEBI" id="CHEBI:61977"/>
        <dbReference type="ChEBI" id="CHEBI:456216"/>
        <dbReference type="EC" id="2.7.12.2"/>
    </reaction>
</comment>
<dbReference type="STRING" id="325452.A0A3R7H5I3"/>
<keyword evidence="3" id="KW-0418">Kinase</keyword>